<dbReference type="InterPro" id="IPR047246">
    <property type="entry name" value="ThrRS_anticodon"/>
</dbReference>
<dbReference type="InterPro" id="IPR004154">
    <property type="entry name" value="Anticodon-bd"/>
</dbReference>
<evidence type="ECO:0000256" key="2">
    <source>
        <dbReference type="ARBA" id="ARBA00022917"/>
    </source>
</evidence>
<dbReference type="CDD" id="cd00860">
    <property type="entry name" value="ThrRS_anticodon"/>
    <property type="match status" value="1"/>
</dbReference>
<dbReference type="SUPFAM" id="SSF55681">
    <property type="entry name" value="Class II aaRS and biotin synthetases"/>
    <property type="match status" value="1"/>
</dbReference>
<dbReference type="EMBL" id="LAZR01001872">
    <property type="protein sequence ID" value="KKN37773.1"/>
    <property type="molecule type" value="Genomic_DNA"/>
</dbReference>
<dbReference type="GO" id="GO:0004829">
    <property type="term" value="F:threonine-tRNA ligase activity"/>
    <property type="evidence" value="ECO:0007669"/>
    <property type="project" value="InterPro"/>
</dbReference>
<gene>
    <name evidence="5" type="ORF">LCGC14_0760260</name>
</gene>
<dbReference type="Pfam" id="PF00587">
    <property type="entry name" value="tRNA-synt_2b"/>
    <property type="match status" value="1"/>
</dbReference>
<comment type="caution">
    <text evidence="5">The sequence shown here is derived from an EMBL/GenBank/DDBJ whole genome shotgun (WGS) entry which is preliminary data.</text>
</comment>
<reference evidence="5" key="1">
    <citation type="journal article" date="2015" name="Nature">
        <title>Complex archaea that bridge the gap between prokaryotes and eukaryotes.</title>
        <authorList>
            <person name="Spang A."/>
            <person name="Saw J.H."/>
            <person name="Jorgensen S.L."/>
            <person name="Zaremba-Niedzwiedzka K."/>
            <person name="Martijn J."/>
            <person name="Lind A.E."/>
            <person name="van Eijk R."/>
            <person name="Schleper C."/>
            <person name="Guy L."/>
            <person name="Ettema T.J."/>
        </authorList>
    </citation>
    <scope>NUCLEOTIDE SEQUENCE</scope>
</reference>
<keyword evidence="2" id="KW-0648">Protein biosynthesis</keyword>
<dbReference type="PANTHER" id="PTHR11451">
    <property type="entry name" value="THREONINE-TRNA LIGASE"/>
    <property type="match status" value="1"/>
</dbReference>
<dbReference type="PANTHER" id="PTHR11451:SF44">
    <property type="entry name" value="THREONINE--TRNA LIGASE, CHLOROPLASTIC_MITOCHONDRIAL 2"/>
    <property type="match status" value="1"/>
</dbReference>
<dbReference type="SUPFAM" id="SSF52954">
    <property type="entry name" value="Class II aaRS ABD-related"/>
    <property type="match status" value="1"/>
</dbReference>
<organism evidence="5">
    <name type="scientific">marine sediment metagenome</name>
    <dbReference type="NCBI Taxonomy" id="412755"/>
    <lineage>
        <taxon>unclassified sequences</taxon>
        <taxon>metagenomes</taxon>
        <taxon>ecological metagenomes</taxon>
    </lineage>
</organism>
<accession>A0A0F9T8H6</accession>
<evidence type="ECO:0000256" key="1">
    <source>
        <dbReference type="ARBA" id="ARBA00008226"/>
    </source>
</evidence>
<evidence type="ECO:0000259" key="4">
    <source>
        <dbReference type="Pfam" id="PF03129"/>
    </source>
</evidence>
<dbReference type="InterPro" id="IPR045864">
    <property type="entry name" value="aa-tRNA-synth_II/BPL/LPL"/>
</dbReference>
<dbReference type="InterPro" id="IPR002314">
    <property type="entry name" value="aa-tRNA-synt_IIb"/>
</dbReference>
<proteinExistence type="inferred from homology"/>
<comment type="similarity">
    <text evidence="1">Belongs to the class-II aminoacyl-tRNA synthetase family.</text>
</comment>
<sequence>DEYEIFLSTKPEKFVGTAANWDASTNALTKALEDMGLDYKIDPGEGVFYGPKIDIKIKDAIGRTWQCSTIQVDFNLPERFDISFANRNNQPERPIMIHRAVLGSFERFIGILIEHYAGAFPVWLAPVQTIVLPIASRHDKYAKKVMDMLKAKNIRTKIDVRTEKTGKKVRDAQLQKIPFMLVVGDKEEGSGTISVRTRKGDEYHGVKIEDFTKILLIKEKEKSEELKINV</sequence>
<dbReference type="Gene3D" id="3.40.50.800">
    <property type="entry name" value="Anticodon-binding domain"/>
    <property type="match status" value="1"/>
</dbReference>
<evidence type="ECO:0000313" key="5">
    <source>
        <dbReference type="EMBL" id="KKN37773.1"/>
    </source>
</evidence>
<dbReference type="GO" id="GO:0006435">
    <property type="term" value="P:threonyl-tRNA aminoacylation"/>
    <property type="evidence" value="ECO:0007669"/>
    <property type="project" value="InterPro"/>
</dbReference>
<dbReference type="Pfam" id="PF03129">
    <property type="entry name" value="HGTP_anticodon"/>
    <property type="match status" value="1"/>
</dbReference>
<dbReference type="Gene3D" id="3.30.930.10">
    <property type="entry name" value="Bira Bifunctional Protein, Domain 2"/>
    <property type="match status" value="1"/>
</dbReference>
<dbReference type="InterPro" id="IPR036621">
    <property type="entry name" value="Anticodon-bd_dom_sf"/>
</dbReference>
<protein>
    <recommendedName>
        <fullName evidence="6">Threonine--tRNA ligase</fullName>
    </recommendedName>
</protein>
<feature type="domain" description="Aminoacyl-tRNA synthetase class II (G/ P/ S/T)" evidence="3">
    <location>
        <begin position="32"/>
        <end position="116"/>
    </location>
</feature>
<dbReference type="InterPro" id="IPR002320">
    <property type="entry name" value="Thr-tRNA-ligase_IIa"/>
</dbReference>
<feature type="non-terminal residue" evidence="5">
    <location>
        <position position="1"/>
    </location>
</feature>
<evidence type="ECO:0008006" key="6">
    <source>
        <dbReference type="Google" id="ProtNLM"/>
    </source>
</evidence>
<dbReference type="GO" id="GO:0005737">
    <property type="term" value="C:cytoplasm"/>
    <property type="evidence" value="ECO:0007669"/>
    <property type="project" value="InterPro"/>
</dbReference>
<name>A0A0F9T8H6_9ZZZZ</name>
<dbReference type="AlphaFoldDB" id="A0A0F9T8H6"/>
<feature type="domain" description="Anticodon-binding" evidence="4">
    <location>
        <begin position="128"/>
        <end position="215"/>
    </location>
</feature>
<dbReference type="GO" id="GO:0005524">
    <property type="term" value="F:ATP binding"/>
    <property type="evidence" value="ECO:0007669"/>
    <property type="project" value="InterPro"/>
</dbReference>
<dbReference type="FunFam" id="3.40.50.800:FF:000001">
    <property type="entry name" value="Threonine--tRNA ligase"/>
    <property type="match status" value="1"/>
</dbReference>
<evidence type="ECO:0000259" key="3">
    <source>
        <dbReference type="Pfam" id="PF00587"/>
    </source>
</evidence>
<dbReference type="PRINTS" id="PR01047">
    <property type="entry name" value="TRNASYNTHTHR"/>
</dbReference>